<proteinExistence type="predicted"/>
<comment type="caution">
    <text evidence="1">The sequence shown here is derived from an EMBL/GenBank/DDBJ whole genome shotgun (WGS) entry which is preliminary data.</text>
</comment>
<sequence length="84" mass="9218">MTLNGRVLGWPNKIHTPSESDLSQKFAITFLPSSLLDRPHFFPLYSAGSELLKTLGDGVFGQRDIGCFSHQKIWAASPETEGGI</sequence>
<evidence type="ECO:0000313" key="2">
    <source>
        <dbReference type="Proteomes" id="UP001056120"/>
    </source>
</evidence>
<organism evidence="1 2">
    <name type="scientific">Smallanthus sonchifolius</name>
    <dbReference type="NCBI Taxonomy" id="185202"/>
    <lineage>
        <taxon>Eukaryota</taxon>
        <taxon>Viridiplantae</taxon>
        <taxon>Streptophyta</taxon>
        <taxon>Embryophyta</taxon>
        <taxon>Tracheophyta</taxon>
        <taxon>Spermatophyta</taxon>
        <taxon>Magnoliopsida</taxon>
        <taxon>eudicotyledons</taxon>
        <taxon>Gunneridae</taxon>
        <taxon>Pentapetalae</taxon>
        <taxon>asterids</taxon>
        <taxon>campanulids</taxon>
        <taxon>Asterales</taxon>
        <taxon>Asteraceae</taxon>
        <taxon>Asteroideae</taxon>
        <taxon>Heliantheae alliance</taxon>
        <taxon>Millerieae</taxon>
        <taxon>Smallanthus</taxon>
    </lineage>
</organism>
<reference evidence="1 2" key="2">
    <citation type="journal article" date="2022" name="Mol. Ecol. Resour.">
        <title>The genomes of chicory, endive, great burdock and yacon provide insights into Asteraceae paleo-polyploidization history and plant inulin production.</title>
        <authorList>
            <person name="Fan W."/>
            <person name="Wang S."/>
            <person name="Wang H."/>
            <person name="Wang A."/>
            <person name="Jiang F."/>
            <person name="Liu H."/>
            <person name="Zhao H."/>
            <person name="Xu D."/>
            <person name="Zhang Y."/>
        </authorList>
    </citation>
    <scope>NUCLEOTIDE SEQUENCE [LARGE SCALE GENOMIC DNA]</scope>
    <source>
        <strain evidence="2">cv. Yunnan</strain>
        <tissue evidence="1">Leaves</tissue>
    </source>
</reference>
<gene>
    <name evidence="1" type="ORF">L1987_57795</name>
</gene>
<accession>A0ACB9DDK2</accession>
<dbReference type="EMBL" id="CM042036">
    <property type="protein sequence ID" value="KAI3744704.1"/>
    <property type="molecule type" value="Genomic_DNA"/>
</dbReference>
<keyword evidence="2" id="KW-1185">Reference proteome</keyword>
<name>A0ACB9DDK2_9ASTR</name>
<reference evidence="2" key="1">
    <citation type="journal article" date="2022" name="Mol. Ecol. Resour.">
        <title>The genomes of chicory, endive, great burdock and yacon provide insights into Asteraceae palaeo-polyploidization history and plant inulin production.</title>
        <authorList>
            <person name="Fan W."/>
            <person name="Wang S."/>
            <person name="Wang H."/>
            <person name="Wang A."/>
            <person name="Jiang F."/>
            <person name="Liu H."/>
            <person name="Zhao H."/>
            <person name="Xu D."/>
            <person name="Zhang Y."/>
        </authorList>
    </citation>
    <scope>NUCLEOTIDE SEQUENCE [LARGE SCALE GENOMIC DNA]</scope>
    <source>
        <strain evidence="2">cv. Yunnan</strain>
    </source>
</reference>
<dbReference type="Proteomes" id="UP001056120">
    <property type="component" value="Linkage Group LG19"/>
</dbReference>
<protein>
    <submittedName>
        <fullName evidence="1">Uncharacterized protein</fullName>
    </submittedName>
</protein>
<evidence type="ECO:0000313" key="1">
    <source>
        <dbReference type="EMBL" id="KAI3744704.1"/>
    </source>
</evidence>